<dbReference type="Proteomes" id="UP001271007">
    <property type="component" value="Unassembled WGS sequence"/>
</dbReference>
<keyword evidence="2" id="KW-1185">Reference proteome</keyword>
<evidence type="ECO:0000313" key="2">
    <source>
        <dbReference type="Proteomes" id="UP001271007"/>
    </source>
</evidence>
<dbReference type="EMBL" id="JAWDJX010000011">
    <property type="protein sequence ID" value="KAK3054741.1"/>
    <property type="molecule type" value="Genomic_DNA"/>
</dbReference>
<dbReference type="AlphaFoldDB" id="A0AAJ0DQP9"/>
<reference evidence="1" key="1">
    <citation type="submission" date="2023-04" db="EMBL/GenBank/DDBJ databases">
        <title>Black Yeasts Isolated from many extreme environments.</title>
        <authorList>
            <person name="Coleine C."/>
            <person name="Stajich J.E."/>
            <person name="Selbmann L."/>
        </authorList>
    </citation>
    <scope>NUCLEOTIDE SEQUENCE</scope>
    <source>
        <strain evidence="1">CCFEE 5312</strain>
    </source>
</reference>
<sequence>MKTHNNADLLTLANLDQHNRSITLDNNQSIIGLIKQEATQDYERAHWQEYHSTSSSSSSNCPFCQAGALRPSIDKLSRLYPPLEPSKDPPMERFGVLSTANDPVPFITRVEIENAGLTHASLETIEIRRNAAAAVAETTSFAAIEADSDDGSDTRPQEMPAEIRQEYRRAGSRPSVSLR</sequence>
<comment type="caution">
    <text evidence="1">The sequence shown here is derived from an EMBL/GenBank/DDBJ whole genome shotgun (WGS) entry which is preliminary data.</text>
</comment>
<gene>
    <name evidence="1" type="ORF">LTR09_004470</name>
</gene>
<accession>A0AAJ0DQP9</accession>
<protein>
    <submittedName>
        <fullName evidence="1">Uncharacterized protein</fullName>
    </submittedName>
</protein>
<organism evidence="1 2">
    <name type="scientific">Extremus antarcticus</name>
    <dbReference type="NCBI Taxonomy" id="702011"/>
    <lineage>
        <taxon>Eukaryota</taxon>
        <taxon>Fungi</taxon>
        <taxon>Dikarya</taxon>
        <taxon>Ascomycota</taxon>
        <taxon>Pezizomycotina</taxon>
        <taxon>Dothideomycetes</taxon>
        <taxon>Dothideomycetidae</taxon>
        <taxon>Mycosphaerellales</taxon>
        <taxon>Extremaceae</taxon>
        <taxon>Extremus</taxon>
    </lineage>
</organism>
<proteinExistence type="predicted"/>
<name>A0AAJ0DQP9_9PEZI</name>
<evidence type="ECO:0000313" key="1">
    <source>
        <dbReference type="EMBL" id="KAK3054741.1"/>
    </source>
</evidence>